<name>A0A3N6PGS0_NATCH</name>
<gene>
    <name evidence="1" type="ORF">EA473_02685</name>
</gene>
<protein>
    <submittedName>
        <fullName evidence="1">Uncharacterized protein</fullName>
    </submittedName>
</protein>
<keyword evidence="2" id="KW-1185">Reference proteome</keyword>
<dbReference type="Proteomes" id="UP000282323">
    <property type="component" value="Unassembled WGS sequence"/>
</dbReference>
<dbReference type="EMBL" id="REGA01000002">
    <property type="protein sequence ID" value="RQG97005.1"/>
    <property type="molecule type" value="Genomic_DNA"/>
</dbReference>
<reference evidence="1 2" key="1">
    <citation type="submission" date="2018-10" db="EMBL/GenBank/DDBJ databases">
        <title>Natrarchaeobius chitinivorans gen. nov., sp. nov., and Natrarchaeobius haloalkaliphilus sp. nov., alkaliphilic, chitin-utilizing haloarchaea from hypersaline alkaline lakes.</title>
        <authorList>
            <person name="Sorokin D.Y."/>
            <person name="Elcheninov A.G."/>
            <person name="Kostrikina N.A."/>
            <person name="Bale N.J."/>
            <person name="Sinninghe Damste J.S."/>
            <person name="Khijniak T.V."/>
            <person name="Kublanov I.V."/>
            <person name="Toshchakov S.V."/>
        </authorList>
    </citation>
    <scope>NUCLEOTIDE SEQUENCE [LARGE SCALE GENOMIC DNA]</scope>
    <source>
        <strain evidence="1 2">AArcht4T</strain>
    </source>
</reference>
<dbReference type="AlphaFoldDB" id="A0A3N6PGS0"/>
<comment type="caution">
    <text evidence="1">The sequence shown here is derived from an EMBL/GenBank/DDBJ whole genome shotgun (WGS) entry which is preliminary data.</text>
</comment>
<organism evidence="1 2">
    <name type="scientific">Natrarchaeobius chitinivorans</name>
    <dbReference type="NCBI Taxonomy" id="1679083"/>
    <lineage>
        <taxon>Archaea</taxon>
        <taxon>Methanobacteriati</taxon>
        <taxon>Methanobacteriota</taxon>
        <taxon>Stenosarchaea group</taxon>
        <taxon>Halobacteria</taxon>
        <taxon>Halobacteriales</taxon>
        <taxon>Natrialbaceae</taxon>
        <taxon>Natrarchaeobius</taxon>
    </lineage>
</organism>
<evidence type="ECO:0000313" key="1">
    <source>
        <dbReference type="EMBL" id="RQG97005.1"/>
    </source>
</evidence>
<sequence length="64" mass="6971">MTAFHRAQAGLSSYRTRFLEWLFVSFVSCSVSGATDGIDQSSSVRSNATANTIDRVSFPGFFQG</sequence>
<proteinExistence type="predicted"/>
<evidence type="ECO:0000313" key="2">
    <source>
        <dbReference type="Proteomes" id="UP000282323"/>
    </source>
</evidence>
<accession>A0A3N6PGS0</accession>